<comment type="caution">
    <text evidence="1">The sequence shown here is derived from an EMBL/GenBank/DDBJ whole genome shotgun (WGS) entry which is preliminary data.</text>
</comment>
<organism evidence="1 2">
    <name type="scientific">Jiangella rhizosphaerae</name>
    <dbReference type="NCBI Taxonomy" id="2293569"/>
    <lineage>
        <taxon>Bacteria</taxon>
        <taxon>Bacillati</taxon>
        <taxon>Actinomycetota</taxon>
        <taxon>Actinomycetes</taxon>
        <taxon>Jiangellales</taxon>
        <taxon>Jiangellaceae</taxon>
        <taxon>Jiangella</taxon>
    </lineage>
</organism>
<evidence type="ECO:0000313" key="1">
    <source>
        <dbReference type="EMBL" id="RIQ11319.1"/>
    </source>
</evidence>
<dbReference type="InterPro" id="IPR041492">
    <property type="entry name" value="HAD_2"/>
</dbReference>
<dbReference type="InterPro" id="IPR023214">
    <property type="entry name" value="HAD_sf"/>
</dbReference>
<sequence length="258" mass="27389">MCRRRRRTRRRDRAAGLLAGPGRGLRRAGTALPRHRRRTVRLAFRGVGHVSASDLLVLFDWNGTLADDAERAREATNTVLRTRGLPELTAAAFAGSFRLPMTAFMAAIGVDPADLAGAVADWNTQMARRPPRLRTGAAALLRRLRAGGALVGVVSAAGAQAVRADLRACRLAADLDIVVTDAADKGDALHRHRGLRTHAAYVGDTEYDLECAHAAGFLPIGVTGGYRPAAALADAGPAALIDDLADLYDVLTCSRPST</sequence>
<dbReference type="GO" id="GO:0005829">
    <property type="term" value="C:cytosol"/>
    <property type="evidence" value="ECO:0007669"/>
    <property type="project" value="TreeGrafter"/>
</dbReference>
<dbReference type="SFLD" id="SFLDG01129">
    <property type="entry name" value="C1.5:_HAD__Beta-PGM__Phosphata"/>
    <property type="match status" value="1"/>
</dbReference>
<reference evidence="1 2" key="1">
    <citation type="submission" date="2018-09" db="EMBL/GenBank/DDBJ databases">
        <title>Isolation, diversity and antifungal activity of actinobacteria from wheat.</title>
        <authorList>
            <person name="Han C."/>
        </authorList>
    </citation>
    <scope>NUCLEOTIDE SEQUENCE [LARGE SCALE GENOMIC DNA]</scope>
    <source>
        <strain evidence="1 2">NEAU-YY265</strain>
    </source>
</reference>
<protein>
    <submittedName>
        <fullName evidence="1">HAD family hydrolase</fullName>
    </submittedName>
</protein>
<dbReference type="EMBL" id="QUAL01000427">
    <property type="protein sequence ID" value="RIQ11319.1"/>
    <property type="molecule type" value="Genomic_DNA"/>
</dbReference>
<dbReference type="Proteomes" id="UP000284057">
    <property type="component" value="Unassembled WGS sequence"/>
</dbReference>
<keyword evidence="1" id="KW-0378">Hydrolase</keyword>
<dbReference type="SUPFAM" id="SSF56784">
    <property type="entry name" value="HAD-like"/>
    <property type="match status" value="1"/>
</dbReference>
<dbReference type="AlphaFoldDB" id="A0A418KH67"/>
<keyword evidence="2" id="KW-1185">Reference proteome</keyword>
<dbReference type="PANTHER" id="PTHR43434:SF19">
    <property type="entry name" value="PHOSPHONOACETALDEHYDE HYDROLASE"/>
    <property type="match status" value="1"/>
</dbReference>
<dbReference type="GO" id="GO:0008967">
    <property type="term" value="F:phosphoglycolate phosphatase activity"/>
    <property type="evidence" value="ECO:0007669"/>
    <property type="project" value="TreeGrafter"/>
</dbReference>
<accession>A0A418KH67</accession>
<evidence type="ECO:0000313" key="2">
    <source>
        <dbReference type="Proteomes" id="UP000284057"/>
    </source>
</evidence>
<dbReference type="SFLD" id="SFLDS00003">
    <property type="entry name" value="Haloacid_Dehalogenase"/>
    <property type="match status" value="1"/>
</dbReference>
<dbReference type="Gene3D" id="3.40.50.1000">
    <property type="entry name" value="HAD superfamily/HAD-like"/>
    <property type="match status" value="1"/>
</dbReference>
<name>A0A418KH67_9ACTN</name>
<dbReference type="InterPro" id="IPR050155">
    <property type="entry name" value="HAD-like_hydrolase_sf"/>
</dbReference>
<dbReference type="GO" id="GO:0006281">
    <property type="term" value="P:DNA repair"/>
    <property type="evidence" value="ECO:0007669"/>
    <property type="project" value="TreeGrafter"/>
</dbReference>
<proteinExistence type="predicted"/>
<gene>
    <name evidence="1" type="ORF">DY240_29115</name>
</gene>
<dbReference type="InterPro" id="IPR036412">
    <property type="entry name" value="HAD-like_sf"/>
</dbReference>
<dbReference type="Gene3D" id="1.10.150.240">
    <property type="entry name" value="Putative phosphatase, domain 2"/>
    <property type="match status" value="1"/>
</dbReference>
<dbReference type="PANTHER" id="PTHR43434">
    <property type="entry name" value="PHOSPHOGLYCOLATE PHOSPHATASE"/>
    <property type="match status" value="1"/>
</dbReference>
<dbReference type="Pfam" id="PF13419">
    <property type="entry name" value="HAD_2"/>
    <property type="match status" value="1"/>
</dbReference>
<dbReference type="InterPro" id="IPR023198">
    <property type="entry name" value="PGP-like_dom2"/>
</dbReference>